<proteinExistence type="predicted"/>
<dbReference type="EMBL" id="QHBU01000073">
    <property type="protein sequence ID" value="PZR82419.1"/>
    <property type="molecule type" value="Genomic_DNA"/>
</dbReference>
<dbReference type="EMBL" id="JAEKNS010000019">
    <property type="protein sequence ID" value="MBJ7593492.1"/>
    <property type="molecule type" value="Genomic_DNA"/>
</dbReference>
<accession>A0A934JXT0</accession>
<dbReference type="RefSeq" id="WP_337308823.1">
    <property type="nucleotide sequence ID" value="NZ_JAEKNS010000019.1"/>
</dbReference>
<dbReference type="Proteomes" id="UP000606991">
    <property type="component" value="Unassembled WGS sequence"/>
</dbReference>
<sequence length="106" mass="12109">MHLISDIVIAGHPVNTALLLGVLAFLLAWIVVYLVYKMFWHSDFGLPVRRRLLSKGMRVERDQVAFVPMWWSDLQIQRAVSAHWKHSLRTTVGAGPARRPEDAASY</sequence>
<keyword evidence="1" id="KW-0472">Membrane</keyword>
<gene>
    <name evidence="3" type="ORF">DLM65_03975</name>
    <name evidence="2" type="ORF">JF886_01305</name>
</gene>
<reference evidence="3 4" key="1">
    <citation type="journal article" date="2017" name="Nature">
        <title>Atmospheric trace gases support primary production in Antarctic desert surface soil.</title>
        <authorList>
            <person name="Ji M."/>
            <person name="Greening C."/>
            <person name="Vanwonterghem I."/>
            <person name="Carere C.R."/>
            <person name="Bay S.K."/>
            <person name="Steen J.A."/>
            <person name="Montgomery K."/>
            <person name="Lines T."/>
            <person name="Beardall J."/>
            <person name="van Dorst J."/>
            <person name="Snape I."/>
            <person name="Stott M.B."/>
            <person name="Hugenholtz P."/>
            <person name="Ferrari B.C."/>
        </authorList>
    </citation>
    <scope>NUCLEOTIDE SEQUENCE [LARGE SCALE GENOMIC DNA]</scope>
    <source>
        <strain evidence="3">RRmetagenome_bin12</strain>
    </source>
</reference>
<evidence type="ECO:0000313" key="2">
    <source>
        <dbReference type="EMBL" id="MBJ7593492.1"/>
    </source>
</evidence>
<comment type="caution">
    <text evidence="3">The sequence shown here is derived from an EMBL/GenBank/DDBJ whole genome shotgun (WGS) entry which is preliminary data.</text>
</comment>
<evidence type="ECO:0000313" key="3">
    <source>
        <dbReference type="EMBL" id="PZR82419.1"/>
    </source>
</evidence>
<accession>A0A2W5ZAJ7</accession>
<reference evidence="2 5" key="3">
    <citation type="submission" date="2020-10" db="EMBL/GenBank/DDBJ databases">
        <title>Ca. Dormibacterota MAGs.</title>
        <authorList>
            <person name="Montgomery K."/>
        </authorList>
    </citation>
    <scope>NUCLEOTIDE SEQUENCE [LARGE SCALE GENOMIC DNA]</scope>
    <source>
        <strain evidence="2">SC8812_S17_18</strain>
    </source>
</reference>
<evidence type="ECO:0000313" key="4">
    <source>
        <dbReference type="Proteomes" id="UP000248724"/>
    </source>
</evidence>
<feature type="transmembrane region" description="Helical" evidence="1">
    <location>
        <begin position="16"/>
        <end position="36"/>
    </location>
</feature>
<keyword evidence="1" id="KW-1133">Transmembrane helix</keyword>
<protein>
    <submittedName>
        <fullName evidence="3">Uncharacterized protein</fullName>
    </submittedName>
</protein>
<dbReference type="Proteomes" id="UP000248724">
    <property type="component" value="Unassembled WGS sequence"/>
</dbReference>
<dbReference type="AlphaFoldDB" id="A0A2W5ZAJ7"/>
<evidence type="ECO:0000256" key="1">
    <source>
        <dbReference type="SAM" id="Phobius"/>
    </source>
</evidence>
<evidence type="ECO:0000313" key="5">
    <source>
        <dbReference type="Proteomes" id="UP000606991"/>
    </source>
</evidence>
<reference evidence="3" key="2">
    <citation type="submission" date="2018-05" db="EMBL/GenBank/DDBJ databases">
        <authorList>
            <person name="Ferrari B."/>
        </authorList>
    </citation>
    <scope>NUCLEOTIDE SEQUENCE</scope>
    <source>
        <strain evidence="3">RRmetagenome_bin12</strain>
    </source>
</reference>
<keyword evidence="1" id="KW-0812">Transmembrane</keyword>
<name>A0A2W5ZAJ7_9BACT</name>
<organism evidence="3 4">
    <name type="scientific">Candidatus Aeolococcus gillhamiae</name>
    <dbReference type="NCBI Taxonomy" id="3127015"/>
    <lineage>
        <taxon>Bacteria</taxon>
        <taxon>Bacillati</taxon>
        <taxon>Candidatus Dormiibacterota</taxon>
        <taxon>Candidatus Dormibacteria</taxon>
        <taxon>Candidatus Aeolococcales</taxon>
        <taxon>Candidatus Aeolococcaceae</taxon>
        <taxon>Candidatus Aeolococcus</taxon>
    </lineage>
</organism>